<accession>A0A328FH11</accession>
<dbReference type="Proteomes" id="UP000293902">
    <property type="component" value="Chromosome"/>
</dbReference>
<evidence type="ECO:0000313" key="2">
    <source>
        <dbReference type="EMBL" id="QBH15550.1"/>
    </source>
</evidence>
<dbReference type="GO" id="GO:0006313">
    <property type="term" value="P:DNA transposition"/>
    <property type="evidence" value="ECO:0007669"/>
    <property type="project" value="InterPro"/>
</dbReference>
<dbReference type="Pfam" id="PF01526">
    <property type="entry name" value="DDE_Tnp_Tn3"/>
    <property type="match status" value="1"/>
</dbReference>
<dbReference type="AlphaFoldDB" id="A0A328FH11"/>
<dbReference type="EMBL" id="CP036313">
    <property type="protein sequence ID" value="QBH15550.1"/>
    <property type="molecule type" value="Genomic_DNA"/>
</dbReference>
<dbReference type="GO" id="GO:0004803">
    <property type="term" value="F:transposase activity"/>
    <property type="evidence" value="ECO:0007669"/>
    <property type="project" value="InterPro"/>
</dbReference>
<feature type="domain" description="Tn3 transposase DDE" evidence="1">
    <location>
        <begin position="8"/>
        <end position="65"/>
    </location>
</feature>
<evidence type="ECO:0000259" key="1">
    <source>
        <dbReference type="Pfam" id="PF01526"/>
    </source>
</evidence>
<organism evidence="3 4">
    <name type="scientific">Desulfobacter hydrogenophilus</name>
    <dbReference type="NCBI Taxonomy" id="2291"/>
    <lineage>
        <taxon>Bacteria</taxon>
        <taxon>Pseudomonadati</taxon>
        <taxon>Thermodesulfobacteriota</taxon>
        <taxon>Desulfobacteria</taxon>
        <taxon>Desulfobacterales</taxon>
        <taxon>Desulfobacteraceae</taxon>
        <taxon>Desulfobacter</taxon>
    </lineage>
</organism>
<evidence type="ECO:0000313" key="5">
    <source>
        <dbReference type="Proteomes" id="UP000293902"/>
    </source>
</evidence>
<reference evidence="3 4" key="1">
    <citation type="submission" date="2018-06" db="EMBL/GenBank/DDBJ databases">
        <title>Complete Genome Sequence of Desulfobacter hydrogenophilus (DSM3380).</title>
        <authorList>
            <person name="Marietou A."/>
            <person name="Schreiber L."/>
            <person name="Marshall I."/>
            <person name="Jorgensen B."/>
        </authorList>
    </citation>
    <scope>NUCLEOTIDE SEQUENCE [LARGE SCALE GENOMIC DNA]</scope>
    <source>
        <strain evidence="3 4">DSM 3380</strain>
    </source>
</reference>
<keyword evidence="5" id="KW-1185">Reference proteome</keyword>
<reference evidence="2 5" key="2">
    <citation type="submission" date="2019-02" db="EMBL/GenBank/DDBJ databases">
        <title>Complete genome sequence of Desulfobacter hydrogenophilus AcRS1.</title>
        <authorList>
            <person name="Marietou A."/>
            <person name="Lund M.B."/>
            <person name="Marshall I.P.G."/>
            <person name="Schreiber L."/>
            <person name="Jorgensen B."/>
        </authorList>
    </citation>
    <scope>NUCLEOTIDE SEQUENCE [LARGE SCALE GENOMIC DNA]</scope>
    <source>
        <strain evidence="2 5">AcRS1</strain>
    </source>
</reference>
<dbReference type="EMBL" id="QLNI01000001">
    <property type="protein sequence ID" value="RAM03884.1"/>
    <property type="molecule type" value="Genomic_DNA"/>
</dbReference>
<name>A0A328FH11_9BACT</name>
<sequence length="66" mass="7329">MKIEIIPINSIKQNYIRGETLIRADALLVEHQEILLLAKQWGGGKMVSADGMRFVAPIRTINAGPK</sequence>
<evidence type="ECO:0000313" key="3">
    <source>
        <dbReference type="EMBL" id="RAM03884.1"/>
    </source>
</evidence>
<dbReference type="Proteomes" id="UP000248798">
    <property type="component" value="Unassembled WGS sequence"/>
</dbReference>
<protein>
    <recommendedName>
        <fullName evidence="1">Tn3 transposase DDE domain-containing protein</fullName>
    </recommendedName>
</protein>
<proteinExistence type="predicted"/>
<evidence type="ECO:0000313" key="4">
    <source>
        <dbReference type="Proteomes" id="UP000248798"/>
    </source>
</evidence>
<dbReference type="OrthoDB" id="5292689at2"/>
<gene>
    <name evidence="3" type="ORF">DO021_00195</name>
    <name evidence="2" type="ORF">EYB58_08210</name>
</gene>
<dbReference type="InterPro" id="IPR002513">
    <property type="entry name" value="Tn3_Tnp_DDE_dom"/>
</dbReference>